<evidence type="ECO:0000313" key="1">
    <source>
        <dbReference type="EMBL" id="KAK0039434.1"/>
    </source>
</evidence>
<protein>
    <submittedName>
        <fullName evidence="1">Uncharacterized protein</fullName>
    </submittedName>
</protein>
<name>A0AAD8ANE3_BIOPF</name>
<keyword evidence="2" id="KW-1185">Reference proteome</keyword>
<proteinExistence type="predicted"/>
<comment type="caution">
    <text evidence="1">The sequence shown here is derived from an EMBL/GenBank/DDBJ whole genome shotgun (WGS) entry which is preliminary data.</text>
</comment>
<reference evidence="1" key="2">
    <citation type="submission" date="2023-04" db="EMBL/GenBank/DDBJ databases">
        <authorList>
            <person name="Bu L."/>
            <person name="Lu L."/>
            <person name="Laidemitt M.R."/>
            <person name="Zhang S.M."/>
            <person name="Mutuku M."/>
            <person name="Mkoji G."/>
            <person name="Steinauer M."/>
            <person name="Loker E.S."/>
        </authorList>
    </citation>
    <scope>NUCLEOTIDE SEQUENCE</scope>
    <source>
        <strain evidence="1">KasaAsao</strain>
        <tissue evidence="1">Whole Snail</tissue>
    </source>
</reference>
<dbReference type="EMBL" id="JASAOG010000447">
    <property type="protein sequence ID" value="KAK0039434.1"/>
    <property type="molecule type" value="Genomic_DNA"/>
</dbReference>
<dbReference type="AlphaFoldDB" id="A0AAD8ANE3"/>
<organism evidence="1 2">
    <name type="scientific">Biomphalaria pfeifferi</name>
    <name type="common">Bloodfluke planorb</name>
    <name type="synonym">Freshwater snail</name>
    <dbReference type="NCBI Taxonomy" id="112525"/>
    <lineage>
        <taxon>Eukaryota</taxon>
        <taxon>Metazoa</taxon>
        <taxon>Spiralia</taxon>
        <taxon>Lophotrochozoa</taxon>
        <taxon>Mollusca</taxon>
        <taxon>Gastropoda</taxon>
        <taxon>Heterobranchia</taxon>
        <taxon>Euthyneura</taxon>
        <taxon>Panpulmonata</taxon>
        <taxon>Hygrophila</taxon>
        <taxon>Lymnaeoidea</taxon>
        <taxon>Planorbidae</taxon>
        <taxon>Biomphalaria</taxon>
    </lineage>
</organism>
<reference evidence="1" key="1">
    <citation type="journal article" date="2023" name="PLoS Negl. Trop. Dis.">
        <title>A genome sequence for Biomphalaria pfeifferi, the major vector snail for the human-infecting parasite Schistosoma mansoni.</title>
        <authorList>
            <person name="Bu L."/>
            <person name="Lu L."/>
            <person name="Laidemitt M.R."/>
            <person name="Zhang S.M."/>
            <person name="Mutuku M."/>
            <person name="Mkoji G."/>
            <person name="Steinauer M."/>
            <person name="Loker E.S."/>
        </authorList>
    </citation>
    <scope>NUCLEOTIDE SEQUENCE</scope>
    <source>
        <strain evidence="1">KasaAsao</strain>
    </source>
</reference>
<dbReference type="Proteomes" id="UP001233172">
    <property type="component" value="Unassembled WGS sequence"/>
</dbReference>
<evidence type="ECO:0000313" key="2">
    <source>
        <dbReference type="Proteomes" id="UP001233172"/>
    </source>
</evidence>
<sequence>MSEKNRYLTAQAAAFGSPITFTTTAGAASANAAMTTVRANLDLIIAQLEYEGTDASVNRFFLDEMSPQARITLYKIITDLKTLSPNP</sequence>
<accession>A0AAD8ANE3</accession>
<gene>
    <name evidence="1" type="ORF">Bpfe_031111</name>
</gene>